<sequence>MTRAKIEKALADLEKCYRLRCKFGEDCCEGKANPEHLGALLKIQEKLEKCFEIR</sequence>
<accession>A0A481YUZ1</accession>
<dbReference type="EMBL" id="MK500334">
    <property type="protein sequence ID" value="QBK86364.1"/>
    <property type="molecule type" value="Genomic_DNA"/>
</dbReference>
<organism evidence="1">
    <name type="scientific">Marseillevirus LCMAC102</name>
    <dbReference type="NCBI Taxonomy" id="2506603"/>
    <lineage>
        <taxon>Viruses</taxon>
        <taxon>Varidnaviria</taxon>
        <taxon>Bamfordvirae</taxon>
        <taxon>Nucleocytoviricota</taxon>
        <taxon>Megaviricetes</taxon>
        <taxon>Pimascovirales</taxon>
        <taxon>Pimascovirales incertae sedis</taxon>
        <taxon>Marseilleviridae</taxon>
    </lineage>
</organism>
<proteinExistence type="predicted"/>
<protein>
    <submittedName>
        <fullName evidence="1">Uncharacterized protein</fullName>
    </submittedName>
</protein>
<name>A0A481YUZ1_9VIRU</name>
<evidence type="ECO:0000313" key="1">
    <source>
        <dbReference type="EMBL" id="QBK86364.1"/>
    </source>
</evidence>
<gene>
    <name evidence="1" type="ORF">LCMAC102_01590</name>
</gene>
<reference evidence="1" key="1">
    <citation type="journal article" date="2019" name="MBio">
        <title>Virus Genomes from Deep Sea Sediments Expand the Ocean Megavirome and Support Independent Origins of Viral Gigantism.</title>
        <authorList>
            <person name="Backstrom D."/>
            <person name="Yutin N."/>
            <person name="Jorgensen S.L."/>
            <person name="Dharamshi J."/>
            <person name="Homa F."/>
            <person name="Zaremba-Niedwiedzka K."/>
            <person name="Spang A."/>
            <person name="Wolf Y.I."/>
            <person name="Koonin E.V."/>
            <person name="Ettema T.J."/>
        </authorList>
    </citation>
    <scope>NUCLEOTIDE SEQUENCE</scope>
</reference>